<proteinExistence type="predicted"/>
<evidence type="ECO:0000313" key="2">
    <source>
        <dbReference type="EMBL" id="WAX57979.1"/>
    </source>
</evidence>
<evidence type="ECO:0000313" key="3">
    <source>
        <dbReference type="Proteomes" id="UP001164693"/>
    </source>
</evidence>
<dbReference type="EMBL" id="CP097463">
    <property type="protein sequence ID" value="WAX57979.1"/>
    <property type="molecule type" value="Genomic_DNA"/>
</dbReference>
<dbReference type="Proteomes" id="UP001164693">
    <property type="component" value="Chromosome"/>
</dbReference>
<organism evidence="2 3">
    <name type="scientific">Jatrophihabitans cynanchi</name>
    <dbReference type="NCBI Taxonomy" id="2944128"/>
    <lineage>
        <taxon>Bacteria</taxon>
        <taxon>Bacillati</taxon>
        <taxon>Actinomycetota</taxon>
        <taxon>Actinomycetes</taxon>
        <taxon>Jatrophihabitantales</taxon>
        <taxon>Jatrophihabitantaceae</taxon>
        <taxon>Jatrophihabitans</taxon>
    </lineage>
</organism>
<dbReference type="PANTHER" id="PTHR33164">
    <property type="entry name" value="TRANSCRIPTIONAL REGULATOR, MARR FAMILY"/>
    <property type="match status" value="1"/>
</dbReference>
<dbReference type="Gene3D" id="1.10.10.10">
    <property type="entry name" value="Winged helix-like DNA-binding domain superfamily/Winged helix DNA-binding domain"/>
    <property type="match status" value="1"/>
</dbReference>
<protein>
    <submittedName>
        <fullName evidence="2">MarR family winged helix-turn-helix transcriptional regulator</fullName>
    </submittedName>
</protein>
<dbReference type="RefSeq" id="WP_269444527.1">
    <property type="nucleotide sequence ID" value="NZ_CP097463.1"/>
</dbReference>
<dbReference type="InterPro" id="IPR039422">
    <property type="entry name" value="MarR/SlyA-like"/>
</dbReference>
<dbReference type="InterPro" id="IPR036390">
    <property type="entry name" value="WH_DNA-bd_sf"/>
</dbReference>
<dbReference type="InterPro" id="IPR036388">
    <property type="entry name" value="WH-like_DNA-bd_sf"/>
</dbReference>
<name>A0ABY7JZZ3_9ACTN</name>
<sequence>MPGSRIDRAPTWLLSRAHARAQAIRVEAFAAAGSSGYLSRLLASLADQGVASQAELSRRTGIDASDVVAAVNELASRGFVTRQRDPQDARRNIVALTASGRKELARLDAVVADIQDRFLAPLSESERRTLLRILGKLTLRSGLGA</sequence>
<accession>A0ABY7JZZ3</accession>
<evidence type="ECO:0000259" key="1">
    <source>
        <dbReference type="PROSITE" id="PS50995"/>
    </source>
</evidence>
<dbReference type="PROSITE" id="PS50995">
    <property type="entry name" value="HTH_MARR_2"/>
    <property type="match status" value="1"/>
</dbReference>
<dbReference type="SUPFAM" id="SSF46785">
    <property type="entry name" value="Winged helix' DNA-binding domain"/>
    <property type="match status" value="1"/>
</dbReference>
<dbReference type="InterPro" id="IPR000835">
    <property type="entry name" value="HTH_MarR-typ"/>
</dbReference>
<reference evidence="2" key="1">
    <citation type="submission" date="2022-05" db="EMBL/GenBank/DDBJ databases">
        <title>Jatrophihabitans sp. SB3-54 whole genome sequence.</title>
        <authorList>
            <person name="Suh M.K."/>
            <person name="Eom M.K."/>
            <person name="Kim J.S."/>
            <person name="Kim H.S."/>
            <person name="Do H.E."/>
            <person name="Shin Y.K."/>
            <person name="Lee J.-S."/>
        </authorList>
    </citation>
    <scope>NUCLEOTIDE SEQUENCE</scope>
    <source>
        <strain evidence="2">SB3-54</strain>
    </source>
</reference>
<dbReference type="PRINTS" id="PR00598">
    <property type="entry name" value="HTHMARR"/>
</dbReference>
<gene>
    <name evidence="2" type="ORF">M6B22_04230</name>
</gene>
<keyword evidence="3" id="KW-1185">Reference proteome</keyword>
<dbReference type="SMART" id="SM00347">
    <property type="entry name" value="HTH_MARR"/>
    <property type="match status" value="1"/>
</dbReference>
<dbReference type="PANTHER" id="PTHR33164:SF43">
    <property type="entry name" value="HTH-TYPE TRANSCRIPTIONAL REPRESSOR YETL"/>
    <property type="match status" value="1"/>
</dbReference>
<feature type="domain" description="HTH marR-type" evidence="1">
    <location>
        <begin position="1"/>
        <end position="139"/>
    </location>
</feature>
<dbReference type="Pfam" id="PF12802">
    <property type="entry name" value="MarR_2"/>
    <property type="match status" value="1"/>
</dbReference>